<name>A0A5C6ZFL9_9FLAO</name>
<feature type="domain" description="BAAT/Acyl-CoA thioester hydrolase C-terminal" evidence="2">
    <location>
        <begin position="110"/>
        <end position="266"/>
    </location>
</feature>
<dbReference type="GO" id="GO:0047617">
    <property type="term" value="F:fatty acyl-CoA hydrolase activity"/>
    <property type="evidence" value="ECO:0007669"/>
    <property type="project" value="TreeGrafter"/>
</dbReference>
<dbReference type="SUPFAM" id="SSF53474">
    <property type="entry name" value="alpha/beta-Hydrolases"/>
    <property type="match status" value="1"/>
</dbReference>
<feature type="transmembrane region" description="Helical" evidence="1">
    <location>
        <begin position="7"/>
        <end position="27"/>
    </location>
</feature>
<keyword evidence="1" id="KW-0812">Transmembrane</keyword>
<evidence type="ECO:0000313" key="4">
    <source>
        <dbReference type="Proteomes" id="UP000321578"/>
    </source>
</evidence>
<proteinExistence type="predicted"/>
<reference evidence="3 4" key="1">
    <citation type="submission" date="2019-08" db="EMBL/GenBank/DDBJ databases">
        <title>Genomes of Subsaximicrobium wynnwilliamsii strains.</title>
        <authorList>
            <person name="Bowman J.P."/>
        </authorList>
    </citation>
    <scope>NUCLEOTIDE SEQUENCE [LARGE SCALE GENOMIC DNA]</scope>
    <source>
        <strain evidence="3 4">2-80-2</strain>
    </source>
</reference>
<comment type="caution">
    <text evidence="3">The sequence shown here is derived from an EMBL/GenBank/DDBJ whole genome shotgun (WGS) entry which is preliminary data.</text>
</comment>
<evidence type="ECO:0000313" key="3">
    <source>
        <dbReference type="EMBL" id="TXD88031.1"/>
    </source>
</evidence>
<dbReference type="RefSeq" id="WP_147087250.1">
    <property type="nucleotide sequence ID" value="NZ_VORM01000016.1"/>
</dbReference>
<accession>A0A5C6ZFL9</accession>
<keyword evidence="4" id="KW-1185">Reference proteome</keyword>
<dbReference type="PANTHER" id="PTHR10824:SF4">
    <property type="entry name" value="ACYL-COENZYME A THIOESTERASE 1-LIKE"/>
    <property type="match status" value="1"/>
</dbReference>
<dbReference type="OrthoDB" id="8922993at2"/>
<sequence>MKKRTKKILLLIALILITGIIYIFTYVPSLPKENGVVETKLYLGNSTNQPLIVAFGGGGGGNDWSRNYMKGKRDSLIQKGYAVLAIGYFNLNGTPQSLDRISLDAISDTIMNIAKNNKIDESKIALIGGSKGGELILNLASRFNQYKAVIAMSTSNVSFPAITWSANTSSWTYKGIEVPYVPAPLKTITPALKGDHFTAFNMMLEDEKAVKNAEIEVENINGPILLLSGKNDDQWPATSMSNKIIERLKKNNFKYFNEHIVLHGGHTEPLKHFDLIYEFLEKHLPAE</sequence>
<keyword evidence="1" id="KW-1133">Transmembrane helix</keyword>
<dbReference type="EMBL" id="VORO01000017">
    <property type="protein sequence ID" value="TXD88031.1"/>
    <property type="molecule type" value="Genomic_DNA"/>
</dbReference>
<evidence type="ECO:0000256" key="1">
    <source>
        <dbReference type="SAM" id="Phobius"/>
    </source>
</evidence>
<evidence type="ECO:0000259" key="2">
    <source>
        <dbReference type="Pfam" id="PF08840"/>
    </source>
</evidence>
<dbReference type="GO" id="GO:0006631">
    <property type="term" value="P:fatty acid metabolic process"/>
    <property type="evidence" value="ECO:0007669"/>
    <property type="project" value="TreeGrafter"/>
</dbReference>
<dbReference type="Proteomes" id="UP000321578">
    <property type="component" value="Unassembled WGS sequence"/>
</dbReference>
<gene>
    <name evidence="3" type="ORF">ESY86_14170</name>
</gene>
<organism evidence="3 4">
    <name type="scientific">Subsaximicrobium wynnwilliamsii</name>
    <dbReference type="NCBI Taxonomy" id="291179"/>
    <lineage>
        <taxon>Bacteria</taxon>
        <taxon>Pseudomonadati</taxon>
        <taxon>Bacteroidota</taxon>
        <taxon>Flavobacteriia</taxon>
        <taxon>Flavobacteriales</taxon>
        <taxon>Flavobacteriaceae</taxon>
        <taxon>Subsaximicrobium</taxon>
    </lineage>
</organism>
<keyword evidence="1" id="KW-0472">Membrane</keyword>
<dbReference type="InterPro" id="IPR029058">
    <property type="entry name" value="AB_hydrolase_fold"/>
</dbReference>
<protein>
    <submittedName>
        <fullName evidence="3">Prolyl oligopeptidase family serine peptidase</fullName>
    </submittedName>
</protein>
<dbReference type="GO" id="GO:0006637">
    <property type="term" value="P:acyl-CoA metabolic process"/>
    <property type="evidence" value="ECO:0007669"/>
    <property type="project" value="TreeGrafter"/>
</dbReference>
<dbReference type="PANTHER" id="PTHR10824">
    <property type="entry name" value="ACYL-COENZYME A THIOESTERASE-RELATED"/>
    <property type="match status" value="1"/>
</dbReference>
<dbReference type="Gene3D" id="3.40.50.1820">
    <property type="entry name" value="alpha/beta hydrolase"/>
    <property type="match status" value="1"/>
</dbReference>
<dbReference type="AlphaFoldDB" id="A0A5C6ZFL9"/>
<dbReference type="Pfam" id="PF08840">
    <property type="entry name" value="BAAT_C"/>
    <property type="match status" value="1"/>
</dbReference>
<dbReference type="InterPro" id="IPR014940">
    <property type="entry name" value="BAAT_C"/>
</dbReference>